<dbReference type="EMBL" id="JAFCMP010000052">
    <property type="protein sequence ID" value="KAG5189341.1"/>
    <property type="molecule type" value="Genomic_DNA"/>
</dbReference>
<feature type="transmembrane region" description="Helical" evidence="2">
    <location>
        <begin position="469"/>
        <end position="490"/>
    </location>
</feature>
<keyword evidence="2" id="KW-1133">Transmembrane helix</keyword>
<accession>A0A836CN12</accession>
<sequence>MPVKTHPGPERRLDYLVQQPAAQQQAFLNDAWSLHITNTGFVWKELDVGGGRRAPLPRWHFAAGAYNDSEALVVFGGEARGGVLGDVWSFAPQLAAAAAPLPAAAIPSATMASTPIAPPLLPPLPQPWFKLRNGTAAAAAAANGGSNSGPGPRLSAAAAVTGGGVLVVNGGKAPGAEFGCDARTFALDLGGGAAAAGEWMPRAPLPGLCRWGHTLTRVTVTPTPDSSAQAGGVATGGGGGGGSPPADAVAPRERLVAYGGRHCGSEGCQLFSDLWAYDAAADAWERLDPVMDAEGETGIVREERLGPIMDVEEEAGVVQEARLDSIMATEGEAGIVREAPLPREQHGAVFVQELDSLFIHGGRWTDQPGPALDDIWSFNFKTRRWSQHWQLPNGRPPPRFGHGFAVWQGGQGDGSPGLVVIGGEVIESGARYLSNDVWMYSIQDRSWRQVGLNDCAPGATGRARAPPPLPLGALLAVAFAAVFVAMALLISRIESRRSKDGYLYVGDIETLHAAAAAPAPLS</sequence>
<dbReference type="PANTHER" id="PTHR23244">
    <property type="entry name" value="KELCH REPEAT DOMAIN"/>
    <property type="match status" value="1"/>
</dbReference>
<feature type="compositionally biased region" description="Gly residues" evidence="1">
    <location>
        <begin position="233"/>
        <end position="243"/>
    </location>
</feature>
<organism evidence="3 4">
    <name type="scientific">Tribonema minus</name>
    <dbReference type="NCBI Taxonomy" id="303371"/>
    <lineage>
        <taxon>Eukaryota</taxon>
        <taxon>Sar</taxon>
        <taxon>Stramenopiles</taxon>
        <taxon>Ochrophyta</taxon>
        <taxon>PX clade</taxon>
        <taxon>Xanthophyceae</taxon>
        <taxon>Tribonematales</taxon>
        <taxon>Tribonemataceae</taxon>
        <taxon>Tribonema</taxon>
    </lineage>
</organism>
<dbReference type="AlphaFoldDB" id="A0A836CN12"/>
<name>A0A836CN12_9STRA</name>
<proteinExistence type="predicted"/>
<keyword evidence="4" id="KW-1185">Reference proteome</keyword>
<feature type="region of interest" description="Disordered" evidence="1">
    <location>
        <begin position="221"/>
        <end position="247"/>
    </location>
</feature>
<keyword evidence="2" id="KW-0472">Membrane</keyword>
<dbReference type="Pfam" id="PF24681">
    <property type="entry name" value="Kelch_KLHDC2_KLHL20_DRC7"/>
    <property type="match status" value="1"/>
</dbReference>
<gene>
    <name evidence="3" type="ORF">JKP88DRAFT_286794</name>
</gene>
<evidence type="ECO:0000313" key="3">
    <source>
        <dbReference type="EMBL" id="KAG5189341.1"/>
    </source>
</evidence>
<reference evidence="3" key="1">
    <citation type="submission" date="2021-02" db="EMBL/GenBank/DDBJ databases">
        <title>First Annotated Genome of the Yellow-green Alga Tribonema minus.</title>
        <authorList>
            <person name="Mahan K.M."/>
        </authorList>
    </citation>
    <scope>NUCLEOTIDE SEQUENCE</scope>
    <source>
        <strain evidence="3">UTEX B ZZ1240</strain>
    </source>
</reference>
<evidence type="ECO:0008006" key="5">
    <source>
        <dbReference type="Google" id="ProtNLM"/>
    </source>
</evidence>
<evidence type="ECO:0000256" key="1">
    <source>
        <dbReference type="SAM" id="MobiDB-lite"/>
    </source>
</evidence>
<keyword evidence="2" id="KW-0812">Transmembrane</keyword>
<dbReference type="Gene3D" id="2.120.10.80">
    <property type="entry name" value="Kelch-type beta propeller"/>
    <property type="match status" value="3"/>
</dbReference>
<comment type="caution">
    <text evidence="3">The sequence shown here is derived from an EMBL/GenBank/DDBJ whole genome shotgun (WGS) entry which is preliminary data.</text>
</comment>
<evidence type="ECO:0000313" key="4">
    <source>
        <dbReference type="Proteomes" id="UP000664859"/>
    </source>
</evidence>
<dbReference type="SUPFAM" id="SSF117281">
    <property type="entry name" value="Kelch motif"/>
    <property type="match status" value="1"/>
</dbReference>
<evidence type="ECO:0000256" key="2">
    <source>
        <dbReference type="SAM" id="Phobius"/>
    </source>
</evidence>
<dbReference type="OrthoDB" id="283188at2759"/>
<dbReference type="InterPro" id="IPR015915">
    <property type="entry name" value="Kelch-typ_b-propeller"/>
</dbReference>
<dbReference type="Proteomes" id="UP000664859">
    <property type="component" value="Unassembled WGS sequence"/>
</dbReference>
<protein>
    <recommendedName>
        <fullName evidence="5">Kelch repeat-containing protein</fullName>
    </recommendedName>
</protein>